<evidence type="ECO:0000313" key="2">
    <source>
        <dbReference type="EMBL" id="MQL90286.1"/>
    </source>
</evidence>
<feature type="region of interest" description="Disordered" evidence="1">
    <location>
        <begin position="150"/>
        <end position="183"/>
    </location>
</feature>
<gene>
    <name evidence="2" type="ORF">Taro_022877</name>
</gene>
<proteinExistence type="predicted"/>
<sequence length="363" mass="40680">MPTVVTSPVGCPRFSVSQAVSLGLVPVLVLYRRGVVMVGLHCSLACACGAAVGPFVRDYETERRDDDIPRRSIFQRLGAPVRPRQKKRRTVQITEEGMQIYTSYTSNINLPTIADQAETLNMEQHPTISSRRRDQARAWFDLVNVEMDLPPQNEGGAGAADIATTSNHPLDQSRSAENPNIRVPSLPNLEMVMQENQKLKAMLESLMQQLGMAAPPPPQQSPPLQPPQLTQQMQPIENPNSRHEETQEVHVTEQRHDAPQLNTSFEGTMVSQRAMIEQIFEAKMAEQNEGSATYDLYMVPYPVHHLFKRLPAEHPKVPKFSKFNGDGSPHEHIAHYMSIMGELATKESYLLRYFSTSLTGPAY</sequence>
<evidence type="ECO:0000256" key="1">
    <source>
        <dbReference type="SAM" id="MobiDB-lite"/>
    </source>
</evidence>
<dbReference type="Proteomes" id="UP000652761">
    <property type="component" value="Unassembled WGS sequence"/>
</dbReference>
<comment type="caution">
    <text evidence="2">The sequence shown here is derived from an EMBL/GenBank/DDBJ whole genome shotgun (WGS) entry which is preliminary data.</text>
</comment>
<feature type="region of interest" description="Disordered" evidence="1">
    <location>
        <begin position="212"/>
        <end position="261"/>
    </location>
</feature>
<name>A0A843V4X3_COLES</name>
<feature type="compositionally biased region" description="Polar residues" evidence="1">
    <location>
        <begin position="163"/>
        <end position="178"/>
    </location>
</feature>
<dbReference type="AlphaFoldDB" id="A0A843V4X3"/>
<evidence type="ECO:0000313" key="3">
    <source>
        <dbReference type="Proteomes" id="UP000652761"/>
    </source>
</evidence>
<feature type="compositionally biased region" description="Pro residues" evidence="1">
    <location>
        <begin position="214"/>
        <end position="226"/>
    </location>
</feature>
<accession>A0A843V4X3</accession>
<feature type="compositionally biased region" description="Basic and acidic residues" evidence="1">
    <location>
        <begin position="240"/>
        <end position="258"/>
    </location>
</feature>
<reference evidence="2" key="1">
    <citation type="submission" date="2017-07" db="EMBL/GenBank/DDBJ databases">
        <title>Taro Niue Genome Assembly and Annotation.</title>
        <authorList>
            <person name="Atibalentja N."/>
            <person name="Keating K."/>
            <person name="Fields C.J."/>
        </authorList>
    </citation>
    <scope>NUCLEOTIDE SEQUENCE</scope>
    <source>
        <strain evidence="2">Niue_2</strain>
        <tissue evidence="2">Leaf</tissue>
    </source>
</reference>
<keyword evidence="3" id="KW-1185">Reference proteome</keyword>
<dbReference type="EMBL" id="NMUH01001227">
    <property type="protein sequence ID" value="MQL90286.1"/>
    <property type="molecule type" value="Genomic_DNA"/>
</dbReference>
<organism evidence="2 3">
    <name type="scientific">Colocasia esculenta</name>
    <name type="common">Wild taro</name>
    <name type="synonym">Arum esculentum</name>
    <dbReference type="NCBI Taxonomy" id="4460"/>
    <lineage>
        <taxon>Eukaryota</taxon>
        <taxon>Viridiplantae</taxon>
        <taxon>Streptophyta</taxon>
        <taxon>Embryophyta</taxon>
        <taxon>Tracheophyta</taxon>
        <taxon>Spermatophyta</taxon>
        <taxon>Magnoliopsida</taxon>
        <taxon>Liliopsida</taxon>
        <taxon>Araceae</taxon>
        <taxon>Aroideae</taxon>
        <taxon>Colocasieae</taxon>
        <taxon>Colocasia</taxon>
    </lineage>
</organism>
<protein>
    <submittedName>
        <fullName evidence="2">Uncharacterized protein</fullName>
    </submittedName>
</protein>
<dbReference type="OrthoDB" id="1749434at2759"/>